<dbReference type="PANTHER" id="PTHR47219:SF9">
    <property type="entry name" value="GTPASE ACTIVATING PROTEIN AND CENTROSOME-ASSOCIATED, ISOFORM B"/>
    <property type="match status" value="1"/>
</dbReference>
<dbReference type="OrthoDB" id="295078at2759"/>
<dbReference type="Gene3D" id="1.10.472.80">
    <property type="entry name" value="Ypt/Rab-GAP domain of gyp1p, domain 3"/>
    <property type="match status" value="1"/>
</dbReference>
<dbReference type="EMBL" id="MPUH01000178">
    <property type="protein sequence ID" value="OMJ87406.1"/>
    <property type="molecule type" value="Genomic_DNA"/>
</dbReference>
<comment type="caution">
    <text evidence="2">The sequence shown here is derived from an EMBL/GenBank/DDBJ whole genome shotgun (WGS) entry which is preliminary data.</text>
</comment>
<evidence type="ECO:0000259" key="1">
    <source>
        <dbReference type="PROSITE" id="PS50086"/>
    </source>
</evidence>
<dbReference type="PROSITE" id="PS50086">
    <property type="entry name" value="TBC_RABGAP"/>
    <property type="match status" value="1"/>
</dbReference>
<reference evidence="2 3" key="1">
    <citation type="submission" date="2016-11" db="EMBL/GenBank/DDBJ databases">
        <title>The macronuclear genome of Stentor coeruleus: a giant cell with tiny introns.</title>
        <authorList>
            <person name="Slabodnick M."/>
            <person name="Ruby J.G."/>
            <person name="Reiff S.B."/>
            <person name="Swart E.C."/>
            <person name="Gosai S."/>
            <person name="Prabakaran S."/>
            <person name="Witkowska E."/>
            <person name="Larue G.E."/>
            <person name="Fisher S."/>
            <person name="Freeman R.M."/>
            <person name="Gunawardena J."/>
            <person name="Chu W."/>
            <person name="Stover N.A."/>
            <person name="Gregory B.D."/>
            <person name="Nowacki M."/>
            <person name="Derisi J."/>
            <person name="Roy S.W."/>
            <person name="Marshall W.F."/>
            <person name="Sood P."/>
        </authorList>
    </citation>
    <scope>NUCLEOTIDE SEQUENCE [LARGE SCALE GENOMIC DNA]</scope>
    <source>
        <strain evidence="2">WM001</strain>
    </source>
</reference>
<dbReference type="SMART" id="SM00164">
    <property type="entry name" value="TBC"/>
    <property type="match status" value="1"/>
</dbReference>
<dbReference type="AlphaFoldDB" id="A0A1R2CEN0"/>
<name>A0A1R2CEN0_9CILI</name>
<dbReference type="InterPro" id="IPR027267">
    <property type="entry name" value="AH/BAR_dom_sf"/>
</dbReference>
<proteinExistence type="predicted"/>
<feature type="domain" description="Rab-GAP TBC" evidence="1">
    <location>
        <begin position="563"/>
        <end position="748"/>
    </location>
</feature>
<dbReference type="PANTHER" id="PTHR47219">
    <property type="entry name" value="RAB GTPASE-ACTIVATING PROTEIN 1-LIKE"/>
    <property type="match status" value="1"/>
</dbReference>
<evidence type="ECO:0000313" key="2">
    <source>
        <dbReference type="EMBL" id="OMJ87406.1"/>
    </source>
</evidence>
<dbReference type="GO" id="GO:0031267">
    <property type="term" value="F:small GTPase binding"/>
    <property type="evidence" value="ECO:0007669"/>
    <property type="project" value="TreeGrafter"/>
</dbReference>
<dbReference type="SUPFAM" id="SSF47923">
    <property type="entry name" value="Ypt/Rab-GAP domain of gyp1p"/>
    <property type="match status" value="2"/>
</dbReference>
<gene>
    <name evidence="2" type="ORF">SteCoe_10914</name>
</gene>
<dbReference type="SUPFAM" id="SSF103657">
    <property type="entry name" value="BAR/IMD domain-like"/>
    <property type="match status" value="1"/>
</dbReference>
<dbReference type="Gene3D" id="1.10.8.270">
    <property type="entry name" value="putative rabgap domain of human tbc1 domain family member 14 like domains"/>
    <property type="match status" value="1"/>
</dbReference>
<accession>A0A1R2CEN0</accession>
<protein>
    <recommendedName>
        <fullName evidence="1">Rab-GAP TBC domain-containing protein</fullName>
    </recommendedName>
</protein>
<keyword evidence="3" id="KW-1185">Reference proteome</keyword>
<dbReference type="InterPro" id="IPR050302">
    <property type="entry name" value="Rab_GAP_TBC_domain"/>
</dbReference>
<dbReference type="InterPro" id="IPR035969">
    <property type="entry name" value="Rab-GAP_TBC_sf"/>
</dbReference>
<dbReference type="Gene3D" id="1.20.1270.60">
    <property type="entry name" value="Arfaptin homology (AH) domain/BAR domain"/>
    <property type="match status" value="1"/>
</dbReference>
<organism evidence="2 3">
    <name type="scientific">Stentor coeruleus</name>
    <dbReference type="NCBI Taxonomy" id="5963"/>
    <lineage>
        <taxon>Eukaryota</taxon>
        <taxon>Sar</taxon>
        <taxon>Alveolata</taxon>
        <taxon>Ciliophora</taxon>
        <taxon>Postciliodesmatophora</taxon>
        <taxon>Heterotrichea</taxon>
        <taxon>Heterotrichida</taxon>
        <taxon>Stentoridae</taxon>
        <taxon>Stentor</taxon>
    </lineage>
</organism>
<dbReference type="InterPro" id="IPR000195">
    <property type="entry name" value="Rab-GAP-TBC_dom"/>
</dbReference>
<sequence>MNKEGLSMFSKTVLGPLLQGVEQIDMLLAMFKNIDTAFEDHHKAIAKIHSNFILDENDQNPLSKALFSVKSYLYDYTNGLLELLNHIKHDIEDPLVLYSEIIRKTINELEIETKCSVDTLNLCYKKFEDCKIAYYKNSETYEGMCNMEIKESHRTSFALNKDKMKLTIEEDMIKFLSAEQQANEYLEIFTTETMKILQQIKKNEESRVYFTKTIAEKYLFYAGVYYKILQDSIQNISKKFQNVSCLYDSDEVIRKIQNFMPKKIIAETYKDYMIRTGPPALQESEIISRTLDLLLEKKESDAANCERMMQILDSTNGKEQFIIELEKRKWKRSIGLVEITKLAEMFKKIINELGSSERSNVLFITLLDIAERIHTKYKGKKKFLYEFLIADSNLNEDSRWLNVIETIIERKLNYELKLTEKKLRSHKSQGFFRKLANKLSTSKESSINIIERKIAVEVLNDISMKMWRYAIDFSMAKSVIQTFAIKYEIASELVIEILSLLHQPSSVYKKKRRSFMVTIVLPFQLALPYLSPQECIPLLFLKKSCNEILKMRIYKKCLIEIQPKSIEIRKSLWINALKDYFPKKTYDELAGLCKNQEIIEKYYYIIDMDVFRSYQDNIDIQDGLKRILKVYAAYNPSIGYCQGMNFIAGTFLILFEDESVAFMLFCAFLEKFKMKELLGESMKRLKCFFYQLDKLAEMKFPKFYSILVELDMLSNNYSSSWFLTVFSSCLQERKEVLYEVWDYFLVKGWKFAFRVALHLLISNMECNQQRLSEDNIRIFNAESIFNEKVLSNDFAKTANKIKVTSYLLEHLEKDFSLVLEESKCN</sequence>
<dbReference type="GO" id="GO:0005096">
    <property type="term" value="F:GTPase activator activity"/>
    <property type="evidence" value="ECO:0007669"/>
    <property type="project" value="TreeGrafter"/>
</dbReference>
<dbReference type="Pfam" id="PF00566">
    <property type="entry name" value="RabGAP-TBC"/>
    <property type="match status" value="1"/>
</dbReference>
<dbReference type="Proteomes" id="UP000187209">
    <property type="component" value="Unassembled WGS sequence"/>
</dbReference>
<evidence type="ECO:0000313" key="3">
    <source>
        <dbReference type="Proteomes" id="UP000187209"/>
    </source>
</evidence>